<evidence type="ECO:0000256" key="4">
    <source>
        <dbReference type="PROSITE-ProRule" id="PRU01343"/>
    </source>
</evidence>
<reference evidence="7" key="2">
    <citation type="submission" date="2025-08" db="UniProtKB">
        <authorList>
            <consortium name="RefSeq"/>
        </authorList>
    </citation>
    <scope>IDENTIFICATION</scope>
    <source>
        <tissue evidence="7">Leaf</tissue>
    </source>
</reference>
<gene>
    <name evidence="7" type="primary">LOC104783487</name>
</gene>
<name>A0ABM0YWL0_CAMSA</name>
<organism evidence="6 7">
    <name type="scientific">Camelina sativa</name>
    <name type="common">False flax</name>
    <name type="synonym">Myagrum sativum</name>
    <dbReference type="NCBI Taxonomy" id="90675"/>
    <lineage>
        <taxon>Eukaryota</taxon>
        <taxon>Viridiplantae</taxon>
        <taxon>Streptophyta</taxon>
        <taxon>Embryophyta</taxon>
        <taxon>Tracheophyta</taxon>
        <taxon>Spermatophyta</taxon>
        <taxon>Magnoliopsida</taxon>
        <taxon>eudicotyledons</taxon>
        <taxon>Gunneridae</taxon>
        <taxon>Pentapetalae</taxon>
        <taxon>rosids</taxon>
        <taxon>malvids</taxon>
        <taxon>Brassicales</taxon>
        <taxon>Brassicaceae</taxon>
        <taxon>Camelineae</taxon>
        <taxon>Camelina</taxon>
    </lineage>
</organism>
<evidence type="ECO:0000256" key="1">
    <source>
        <dbReference type="ARBA" id="ARBA00022723"/>
    </source>
</evidence>
<proteinExistence type="predicted"/>
<keyword evidence="6" id="KW-1185">Reference proteome</keyword>
<dbReference type="Proteomes" id="UP000694864">
    <property type="component" value="Chromosome 4"/>
</dbReference>
<sequence>MKRWLLRRRGWIRGRVVRVPKICWCGEGIVTVISKSDSNPYRRYFCCGYAASNRLQNDDHTFKWVDEAMLNEIDSLVQKNCQLEDQLKEVRSEREAFEKLVFDNIGSKVEKEVYAKIEHAVSEAKASTKKVILGIVVFGMLIFGCKRLF</sequence>
<evidence type="ECO:0000313" key="7">
    <source>
        <dbReference type="RefSeq" id="XP_010506938.1"/>
    </source>
</evidence>
<evidence type="ECO:0000259" key="5">
    <source>
        <dbReference type="PROSITE" id="PS51999"/>
    </source>
</evidence>
<feature type="domain" description="GRF-type" evidence="5">
    <location>
        <begin position="23"/>
        <end position="68"/>
    </location>
</feature>
<keyword evidence="2 4" id="KW-0863">Zinc-finger</keyword>
<dbReference type="PANTHER" id="PTHR33248">
    <property type="entry name" value="ZINC ION-BINDING PROTEIN"/>
    <property type="match status" value="1"/>
</dbReference>
<dbReference type="InterPro" id="IPR010666">
    <property type="entry name" value="Znf_GRF"/>
</dbReference>
<dbReference type="RefSeq" id="XP_010506938.1">
    <property type="nucleotide sequence ID" value="XM_010508636.1"/>
</dbReference>
<evidence type="ECO:0000313" key="6">
    <source>
        <dbReference type="Proteomes" id="UP000694864"/>
    </source>
</evidence>
<evidence type="ECO:0000256" key="2">
    <source>
        <dbReference type="ARBA" id="ARBA00022771"/>
    </source>
</evidence>
<keyword evidence="3" id="KW-0862">Zinc</keyword>
<evidence type="ECO:0000256" key="3">
    <source>
        <dbReference type="ARBA" id="ARBA00022833"/>
    </source>
</evidence>
<protein>
    <submittedName>
        <fullName evidence="7">Uncharacterized protein At4g04775-like</fullName>
    </submittedName>
</protein>
<dbReference type="GeneID" id="104783487"/>
<reference evidence="6" key="1">
    <citation type="journal article" date="2014" name="Nat. Commun.">
        <title>The emerging biofuel crop Camelina sativa retains a highly undifferentiated hexaploid genome structure.</title>
        <authorList>
            <person name="Kagale S."/>
            <person name="Koh C."/>
            <person name="Nixon J."/>
            <person name="Bollina V."/>
            <person name="Clarke W.E."/>
            <person name="Tuteja R."/>
            <person name="Spillane C."/>
            <person name="Robinson S.J."/>
            <person name="Links M.G."/>
            <person name="Clarke C."/>
            <person name="Higgins E.E."/>
            <person name="Huebert T."/>
            <person name="Sharpe A.G."/>
            <person name="Parkin I.A."/>
        </authorList>
    </citation>
    <scope>NUCLEOTIDE SEQUENCE [LARGE SCALE GENOMIC DNA]</scope>
    <source>
        <strain evidence="6">cv. DH55</strain>
    </source>
</reference>
<dbReference type="PROSITE" id="PS51999">
    <property type="entry name" value="ZF_GRF"/>
    <property type="match status" value="1"/>
</dbReference>
<keyword evidence="1" id="KW-0479">Metal-binding</keyword>
<accession>A0ABM0YWL0</accession>